<dbReference type="AlphaFoldDB" id="A0A8X6NG09"/>
<protein>
    <submittedName>
        <fullName evidence="1">Uncharacterized protein</fullName>
    </submittedName>
</protein>
<name>A0A8X6NG09_NEPPI</name>
<evidence type="ECO:0000313" key="1">
    <source>
        <dbReference type="EMBL" id="GFT13186.1"/>
    </source>
</evidence>
<gene>
    <name evidence="1" type="ORF">NPIL_201181</name>
</gene>
<accession>A0A8X6NG09</accession>
<sequence length="115" mass="13659">MKGKSSHKEARNYKFLKREKEHLQHQIGRKLSSYHPYYFNFLNPLSTLYSRTRLLTFSGKKCVKNLCKSDGKKRSFKVLEKSGRVKRCSNLLQVKIRVSRFFRIICGFLFMFGVD</sequence>
<organism evidence="1 2">
    <name type="scientific">Nephila pilipes</name>
    <name type="common">Giant wood spider</name>
    <name type="synonym">Nephila maculata</name>
    <dbReference type="NCBI Taxonomy" id="299642"/>
    <lineage>
        <taxon>Eukaryota</taxon>
        <taxon>Metazoa</taxon>
        <taxon>Ecdysozoa</taxon>
        <taxon>Arthropoda</taxon>
        <taxon>Chelicerata</taxon>
        <taxon>Arachnida</taxon>
        <taxon>Araneae</taxon>
        <taxon>Araneomorphae</taxon>
        <taxon>Entelegynae</taxon>
        <taxon>Araneoidea</taxon>
        <taxon>Nephilidae</taxon>
        <taxon>Nephila</taxon>
    </lineage>
</organism>
<comment type="caution">
    <text evidence="1">The sequence shown here is derived from an EMBL/GenBank/DDBJ whole genome shotgun (WGS) entry which is preliminary data.</text>
</comment>
<dbReference type="Proteomes" id="UP000887013">
    <property type="component" value="Unassembled WGS sequence"/>
</dbReference>
<keyword evidence="2" id="KW-1185">Reference proteome</keyword>
<reference evidence="1" key="1">
    <citation type="submission" date="2020-08" db="EMBL/GenBank/DDBJ databases">
        <title>Multicomponent nature underlies the extraordinary mechanical properties of spider dragline silk.</title>
        <authorList>
            <person name="Kono N."/>
            <person name="Nakamura H."/>
            <person name="Mori M."/>
            <person name="Yoshida Y."/>
            <person name="Ohtoshi R."/>
            <person name="Malay A.D."/>
            <person name="Moran D.A.P."/>
            <person name="Tomita M."/>
            <person name="Numata K."/>
            <person name="Arakawa K."/>
        </authorList>
    </citation>
    <scope>NUCLEOTIDE SEQUENCE</scope>
</reference>
<dbReference type="EMBL" id="BMAW01057835">
    <property type="protein sequence ID" value="GFT13186.1"/>
    <property type="molecule type" value="Genomic_DNA"/>
</dbReference>
<evidence type="ECO:0000313" key="2">
    <source>
        <dbReference type="Proteomes" id="UP000887013"/>
    </source>
</evidence>
<proteinExistence type="predicted"/>